<gene>
    <name evidence="5" type="ORF">FDT80_09275</name>
</gene>
<keyword evidence="6" id="KW-1185">Reference proteome</keyword>
<proteinExistence type="inferred from homology"/>
<dbReference type="InterPro" id="IPR013022">
    <property type="entry name" value="Xyl_isomerase-like_TIM-brl"/>
</dbReference>
<dbReference type="InterPro" id="IPR050417">
    <property type="entry name" value="Sugar_Epim/Isomerase"/>
</dbReference>
<dbReference type="Gene3D" id="3.20.20.150">
    <property type="entry name" value="Divalent-metal-dependent TIM barrel enzymes"/>
    <property type="match status" value="1"/>
</dbReference>
<name>A0A5S3PEH7_9RHOB</name>
<reference evidence="5 6" key="1">
    <citation type="submission" date="2019-05" db="EMBL/GenBank/DDBJ databases">
        <title>Sulfitobacter sabulilitoris sp. nov., isolated from a marine sand.</title>
        <authorList>
            <person name="Yoon J.-H."/>
        </authorList>
    </citation>
    <scope>NUCLEOTIDE SEQUENCE [LARGE SCALE GENOMIC DNA]</scope>
    <source>
        <strain evidence="5 6">HSMS-29</strain>
    </source>
</reference>
<dbReference type="Proteomes" id="UP000309550">
    <property type="component" value="Unassembled WGS sequence"/>
</dbReference>
<comment type="similarity">
    <text evidence="2">Belongs to the hyi family.</text>
</comment>
<accession>A0A5S3PEH7</accession>
<dbReference type="EMBL" id="VANS01000002">
    <property type="protein sequence ID" value="TMM52460.1"/>
    <property type="molecule type" value="Genomic_DNA"/>
</dbReference>
<dbReference type="OrthoDB" id="9786584at2"/>
<sequence>MPRFAANLSHLWAELPYLDRFDAAAAAGFKAVEVLFPYDMPAKDTQRALLANELEMVLINAPPPNYTGGARGFAAVPGGAARFQHDMRRAFRYTDALRVPMLHVMTGEADGDHARDTCIENLIWASANAPPGLTLTLEPLNPVAMPGYYLNDYALAAEIVAAVDAPNLGLQFDSYHAQMIHGDAVAVLRDYRPLVRHVQIGDAPDRGPPGTGSIDFDALFAALDDSGYTGWVSAEYKVPGRTQDTLGWHRTR</sequence>
<dbReference type="PANTHER" id="PTHR43489:SF6">
    <property type="entry name" value="HYDROXYPYRUVATE ISOMERASE-RELATED"/>
    <property type="match status" value="1"/>
</dbReference>
<comment type="caution">
    <text evidence="5">The sequence shown here is derived from an EMBL/GenBank/DDBJ whole genome shotgun (WGS) entry which is preliminary data.</text>
</comment>
<feature type="active site" description="Proton donor/acceptor" evidence="3">
    <location>
        <position position="138"/>
    </location>
</feature>
<dbReference type="SUPFAM" id="SSF51658">
    <property type="entry name" value="Xylose isomerase-like"/>
    <property type="match status" value="1"/>
</dbReference>
<dbReference type="PIRSF" id="PIRSF006241">
    <property type="entry name" value="HyI"/>
    <property type="match status" value="1"/>
</dbReference>
<dbReference type="RefSeq" id="WP_138662001.1">
    <property type="nucleotide sequence ID" value="NZ_VANS01000002.1"/>
</dbReference>
<dbReference type="GO" id="GO:0008903">
    <property type="term" value="F:hydroxypyruvate isomerase activity"/>
    <property type="evidence" value="ECO:0007669"/>
    <property type="project" value="TreeGrafter"/>
</dbReference>
<dbReference type="Pfam" id="PF01261">
    <property type="entry name" value="AP_endonuc_2"/>
    <property type="match status" value="1"/>
</dbReference>
<keyword evidence="1 2" id="KW-0413">Isomerase</keyword>
<protein>
    <submittedName>
        <fullName evidence="5">TIM barrel protein</fullName>
    </submittedName>
</protein>
<evidence type="ECO:0000313" key="6">
    <source>
        <dbReference type="Proteomes" id="UP000309550"/>
    </source>
</evidence>
<dbReference type="InterPro" id="IPR036237">
    <property type="entry name" value="Xyl_isomerase-like_sf"/>
</dbReference>
<evidence type="ECO:0000256" key="3">
    <source>
        <dbReference type="PIRSR" id="PIRSR006241-50"/>
    </source>
</evidence>
<dbReference type="PANTHER" id="PTHR43489">
    <property type="entry name" value="ISOMERASE"/>
    <property type="match status" value="1"/>
</dbReference>
<feature type="domain" description="Xylose isomerase-like TIM barrel" evidence="4">
    <location>
        <begin position="21"/>
        <end position="250"/>
    </location>
</feature>
<organism evidence="5 6">
    <name type="scientific">Sulfitobacter sabulilitoris</name>
    <dbReference type="NCBI Taxonomy" id="2562655"/>
    <lineage>
        <taxon>Bacteria</taxon>
        <taxon>Pseudomonadati</taxon>
        <taxon>Pseudomonadota</taxon>
        <taxon>Alphaproteobacteria</taxon>
        <taxon>Rhodobacterales</taxon>
        <taxon>Roseobacteraceae</taxon>
        <taxon>Sulfitobacter</taxon>
    </lineage>
</organism>
<evidence type="ECO:0000313" key="5">
    <source>
        <dbReference type="EMBL" id="TMM52460.1"/>
    </source>
</evidence>
<dbReference type="AlphaFoldDB" id="A0A5S3PEH7"/>
<evidence type="ECO:0000256" key="1">
    <source>
        <dbReference type="ARBA" id="ARBA00023235"/>
    </source>
</evidence>
<feature type="active site" description="Proton donor/acceptor" evidence="3">
    <location>
        <position position="235"/>
    </location>
</feature>
<evidence type="ECO:0000259" key="4">
    <source>
        <dbReference type="Pfam" id="PF01261"/>
    </source>
</evidence>
<dbReference type="InterPro" id="IPR026040">
    <property type="entry name" value="HyI-like"/>
</dbReference>
<dbReference type="GO" id="GO:0046487">
    <property type="term" value="P:glyoxylate metabolic process"/>
    <property type="evidence" value="ECO:0007669"/>
    <property type="project" value="TreeGrafter"/>
</dbReference>
<evidence type="ECO:0000256" key="2">
    <source>
        <dbReference type="PIRNR" id="PIRNR006241"/>
    </source>
</evidence>